<dbReference type="RefSeq" id="WP_137311264.1">
    <property type="nucleotide sequence ID" value="NZ_SZNQ01000003.1"/>
</dbReference>
<dbReference type="AlphaFoldDB" id="A0A4U5W3Z8"/>
<sequence>MSSSLRPPAQRPCESCPYRRDVPAGIWASEEYAKLRRYDADTPDQPTGLFQCHQADADSTVRRVCAGWAGCHEGRGLLALRLALLEGRIDEATFEAVTDYTSPVPLFSSGREAAAHGETGIDAPTEEARRLIDKITRTRSDLVLKRSGDH</sequence>
<dbReference type="OrthoDB" id="4351072at2"/>
<accession>A0A4U5W3Z8</accession>
<reference evidence="1 2" key="1">
    <citation type="submission" date="2019-04" db="EMBL/GenBank/DDBJ databases">
        <title>Streptomyces lasaliensis sp. nov., an Actinomycete isolated from soil which produces the polyether antibiotic lasalocid.</title>
        <authorList>
            <person name="Erwin G."/>
            <person name="Haber C."/>
        </authorList>
    </citation>
    <scope>NUCLEOTIDE SEQUENCE [LARGE SCALE GENOMIC DNA]</scope>
    <source>
        <strain evidence="1 2">X-537</strain>
    </source>
</reference>
<gene>
    <name evidence="1" type="ORF">E4U91_35970</name>
</gene>
<dbReference type="Proteomes" id="UP000305929">
    <property type="component" value="Unassembled WGS sequence"/>
</dbReference>
<dbReference type="EMBL" id="SZNQ01000003">
    <property type="protein sequence ID" value="TKS96156.1"/>
    <property type="molecule type" value="Genomic_DNA"/>
</dbReference>
<name>A0A4U5W3Z8_STRLS</name>
<evidence type="ECO:0000313" key="2">
    <source>
        <dbReference type="Proteomes" id="UP000305929"/>
    </source>
</evidence>
<organism evidence="1 2">
    <name type="scientific">Streptomyces lasalocidi</name>
    <name type="common">Streptomyces lasaliensis</name>
    <dbReference type="NCBI Taxonomy" id="324833"/>
    <lineage>
        <taxon>Bacteria</taxon>
        <taxon>Bacillati</taxon>
        <taxon>Actinomycetota</taxon>
        <taxon>Actinomycetes</taxon>
        <taxon>Kitasatosporales</taxon>
        <taxon>Streptomycetaceae</taxon>
        <taxon>Streptomyces</taxon>
    </lineage>
</organism>
<keyword evidence="2" id="KW-1185">Reference proteome</keyword>
<dbReference type="InterPro" id="IPR046250">
    <property type="entry name" value="DUF6283"/>
</dbReference>
<evidence type="ECO:0000313" key="1">
    <source>
        <dbReference type="EMBL" id="TKS96156.1"/>
    </source>
</evidence>
<protein>
    <submittedName>
        <fullName evidence="1">Uncharacterized protein</fullName>
    </submittedName>
</protein>
<dbReference type="Pfam" id="PF19800">
    <property type="entry name" value="DUF6283"/>
    <property type="match status" value="1"/>
</dbReference>
<proteinExistence type="predicted"/>
<comment type="caution">
    <text evidence="1">The sequence shown here is derived from an EMBL/GenBank/DDBJ whole genome shotgun (WGS) entry which is preliminary data.</text>
</comment>